<evidence type="ECO:0000313" key="5">
    <source>
        <dbReference type="Proteomes" id="UP001236507"/>
    </source>
</evidence>
<dbReference type="RefSeq" id="WP_283346678.1">
    <property type="nucleotide sequence ID" value="NZ_JASHIF010000029.1"/>
</dbReference>
<feature type="domain" description="Response regulatory" evidence="2">
    <location>
        <begin position="4"/>
        <end position="115"/>
    </location>
</feature>
<feature type="modified residue" description="4-aspartylphosphate" evidence="1">
    <location>
        <position position="55"/>
    </location>
</feature>
<reference evidence="4 5" key="1">
    <citation type="submission" date="2023-05" db="EMBL/GenBank/DDBJ databases">
        <title>Novel species of genus Flectobacillus isolated from stream in China.</title>
        <authorList>
            <person name="Lu H."/>
        </authorList>
    </citation>
    <scope>NUCLEOTIDE SEQUENCE [LARGE SCALE GENOMIC DNA]</scope>
    <source>
        <strain evidence="4 5">KCTC 42575</strain>
    </source>
</reference>
<sequence>MKIRCILLDDEPFALNILEDDLLQFPEVEVLGKFHDPNDVLDFLQTQEVDVLFSDIQMPEILGTQFVKSLEKPPLVVFTTAYNQYAVEGFELNAVDYLVKPIRKERISAALKKIEDRLKLRDLPPQEEPQQYIVVNAEYKKVKIFYDEIIYIEGLKDYVKIYIHEKTYPILTRSNLRGIESRLSEQIFVRIHNSYIVNKQKITGFHHSKVLLSKLELPVGKKYIDNIKALE</sequence>
<evidence type="ECO:0000256" key="1">
    <source>
        <dbReference type="PROSITE-ProRule" id="PRU00169"/>
    </source>
</evidence>
<protein>
    <submittedName>
        <fullName evidence="4">LytTR family DNA-binding domain-containing protein</fullName>
    </submittedName>
</protein>
<dbReference type="SUPFAM" id="SSF52172">
    <property type="entry name" value="CheY-like"/>
    <property type="match status" value="1"/>
</dbReference>
<dbReference type="InterPro" id="IPR046947">
    <property type="entry name" value="LytR-like"/>
</dbReference>
<dbReference type="InterPro" id="IPR007492">
    <property type="entry name" value="LytTR_DNA-bd_dom"/>
</dbReference>
<dbReference type="Pfam" id="PF00072">
    <property type="entry name" value="Response_reg"/>
    <property type="match status" value="1"/>
</dbReference>
<evidence type="ECO:0000313" key="4">
    <source>
        <dbReference type="EMBL" id="MDI9862419.1"/>
    </source>
</evidence>
<proteinExistence type="predicted"/>
<dbReference type="EMBL" id="JASHIF010000029">
    <property type="protein sequence ID" value="MDI9862419.1"/>
    <property type="molecule type" value="Genomic_DNA"/>
</dbReference>
<dbReference type="Gene3D" id="3.40.50.2300">
    <property type="match status" value="1"/>
</dbReference>
<name>A0ABT6YG66_9BACT</name>
<dbReference type="PANTHER" id="PTHR37299:SF1">
    <property type="entry name" value="STAGE 0 SPORULATION PROTEIN A HOMOLOG"/>
    <property type="match status" value="1"/>
</dbReference>
<dbReference type="Gene3D" id="2.40.50.1020">
    <property type="entry name" value="LytTr DNA-binding domain"/>
    <property type="match status" value="1"/>
</dbReference>
<feature type="domain" description="HTH LytTR-type" evidence="3">
    <location>
        <begin position="133"/>
        <end position="231"/>
    </location>
</feature>
<gene>
    <name evidence="4" type="ORF">QM524_24560</name>
</gene>
<evidence type="ECO:0000259" key="2">
    <source>
        <dbReference type="PROSITE" id="PS50110"/>
    </source>
</evidence>
<keyword evidence="5" id="KW-1185">Reference proteome</keyword>
<organism evidence="4 5">
    <name type="scientific">Flectobacillus roseus</name>
    <dbReference type="NCBI Taxonomy" id="502259"/>
    <lineage>
        <taxon>Bacteria</taxon>
        <taxon>Pseudomonadati</taxon>
        <taxon>Bacteroidota</taxon>
        <taxon>Cytophagia</taxon>
        <taxon>Cytophagales</taxon>
        <taxon>Flectobacillaceae</taxon>
        <taxon>Flectobacillus</taxon>
    </lineage>
</organism>
<dbReference type="PROSITE" id="PS50930">
    <property type="entry name" value="HTH_LYTTR"/>
    <property type="match status" value="1"/>
</dbReference>
<dbReference type="GO" id="GO:0003677">
    <property type="term" value="F:DNA binding"/>
    <property type="evidence" value="ECO:0007669"/>
    <property type="project" value="UniProtKB-KW"/>
</dbReference>
<dbReference type="SMART" id="SM00850">
    <property type="entry name" value="LytTR"/>
    <property type="match status" value="1"/>
</dbReference>
<accession>A0ABT6YG66</accession>
<keyword evidence="1" id="KW-0597">Phosphoprotein</keyword>
<dbReference type="SMART" id="SM00448">
    <property type="entry name" value="REC"/>
    <property type="match status" value="1"/>
</dbReference>
<dbReference type="PANTHER" id="PTHR37299">
    <property type="entry name" value="TRANSCRIPTIONAL REGULATOR-RELATED"/>
    <property type="match status" value="1"/>
</dbReference>
<dbReference type="InterPro" id="IPR001789">
    <property type="entry name" value="Sig_transdc_resp-reg_receiver"/>
</dbReference>
<dbReference type="InterPro" id="IPR011006">
    <property type="entry name" value="CheY-like_superfamily"/>
</dbReference>
<dbReference type="PROSITE" id="PS50110">
    <property type="entry name" value="RESPONSE_REGULATORY"/>
    <property type="match status" value="1"/>
</dbReference>
<dbReference type="Proteomes" id="UP001236507">
    <property type="component" value="Unassembled WGS sequence"/>
</dbReference>
<keyword evidence="4" id="KW-0238">DNA-binding</keyword>
<dbReference type="Pfam" id="PF04397">
    <property type="entry name" value="LytTR"/>
    <property type="match status" value="1"/>
</dbReference>
<comment type="caution">
    <text evidence="4">The sequence shown here is derived from an EMBL/GenBank/DDBJ whole genome shotgun (WGS) entry which is preliminary data.</text>
</comment>
<evidence type="ECO:0000259" key="3">
    <source>
        <dbReference type="PROSITE" id="PS50930"/>
    </source>
</evidence>